<dbReference type="EMBL" id="CP146203">
    <property type="protein sequence ID" value="XBH21433.1"/>
    <property type="molecule type" value="Genomic_DNA"/>
</dbReference>
<protein>
    <submittedName>
        <fullName evidence="2">Helix-turn-helix transcriptional regulator</fullName>
    </submittedName>
</protein>
<dbReference type="InterPro" id="IPR052509">
    <property type="entry name" value="Metal_resp_DNA-bind_regulator"/>
</dbReference>
<dbReference type="InterPro" id="IPR005149">
    <property type="entry name" value="Tscrpt_reg_PadR_N"/>
</dbReference>
<dbReference type="AlphaFoldDB" id="A0AAU7DWU7"/>
<proteinExistence type="predicted"/>
<dbReference type="InterPro" id="IPR036390">
    <property type="entry name" value="WH_DNA-bd_sf"/>
</dbReference>
<sequence length="79" mass="8516">MIQQVKELSQSEVTLGAGTLYGNLDRLLEAGFVATDGQETVDGRARRYYIITGDGEQTARAETARLSQLAAKAKRVLGS</sequence>
<evidence type="ECO:0000313" key="2">
    <source>
        <dbReference type="EMBL" id="XBH21433.1"/>
    </source>
</evidence>
<dbReference type="SUPFAM" id="SSF46785">
    <property type="entry name" value="Winged helix' DNA-binding domain"/>
    <property type="match status" value="1"/>
</dbReference>
<organism evidence="2">
    <name type="scientific">Jonesiaceae bacterium BS-20</name>
    <dbReference type="NCBI Taxonomy" id="3120821"/>
    <lineage>
        <taxon>Bacteria</taxon>
        <taxon>Bacillati</taxon>
        <taxon>Actinomycetota</taxon>
        <taxon>Actinomycetes</taxon>
        <taxon>Micrococcales</taxon>
        <taxon>Jonesiaceae</taxon>
    </lineage>
</organism>
<dbReference type="Pfam" id="PF03551">
    <property type="entry name" value="PadR"/>
    <property type="match status" value="1"/>
</dbReference>
<feature type="domain" description="Transcription regulator PadR N-terminal" evidence="1">
    <location>
        <begin position="1"/>
        <end position="59"/>
    </location>
</feature>
<name>A0AAU7DWU7_9MICO</name>
<dbReference type="PANTHER" id="PTHR33169:SF13">
    <property type="entry name" value="PADR-FAMILY TRANSCRIPTIONAL REGULATOR"/>
    <property type="match status" value="1"/>
</dbReference>
<dbReference type="Gene3D" id="1.10.10.10">
    <property type="entry name" value="Winged helix-like DNA-binding domain superfamily/Winged helix DNA-binding domain"/>
    <property type="match status" value="1"/>
</dbReference>
<evidence type="ECO:0000259" key="1">
    <source>
        <dbReference type="Pfam" id="PF03551"/>
    </source>
</evidence>
<dbReference type="InterPro" id="IPR036388">
    <property type="entry name" value="WH-like_DNA-bd_sf"/>
</dbReference>
<reference evidence="2" key="1">
    <citation type="submission" date="2024-02" db="EMBL/GenBank/DDBJ databases">
        <title>Tomenella chthoni gen. nov. sp. nov., a member of the family Jonesiaceae isolated from bat guano.</title>
        <authorList>
            <person name="Miller S.L."/>
            <person name="King J."/>
            <person name="Sankaranarayanan K."/>
            <person name="Lawson P.A."/>
        </authorList>
    </citation>
    <scope>NUCLEOTIDE SEQUENCE</scope>
    <source>
        <strain evidence="2">BS-20</strain>
    </source>
</reference>
<gene>
    <name evidence="2" type="ORF">V5R04_14660</name>
</gene>
<accession>A0AAU7DWU7</accession>
<dbReference type="PANTHER" id="PTHR33169">
    <property type="entry name" value="PADR-FAMILY TRANSCRIPTIONAL REGULATOR"/>
    <property type="match status" value="1"/>
</dbReference>